<evidence type="ECO:0000256" key="1">
    <source>
        <dbReference type="SAM" id="Phobius"/>
    </source>
</evidence>
<sequence length="125" mass="14693">MVYKVLGTTSAILLFLQISLFVMRRAYKYLPKKPNWFPPILKFLKSAHIYTGIALLIIGFIHGYFALGTIKLHTGLILWMGILFAFLGFLFKNKFGKKWIVYHRTLGFILIGLFFLHYFFPWLIK</sequence>
<accession>A0A7V4FGX4</accession>
<keyword evidence="1" id="KW-0812">Transmembrane</keyword>
<proteinExistence type="predicted"/>
<keyword evidence="1" id="KW-1133">Transmembrane helix</keyword>
<feature type="transmembrane region" description="Helical" evidence="1">
    <location>
        <begin position="47"/>
        <end position="66"/>
    </location>
</feature>
<dbReference type="EMBL" id="DTBH01000002">
    <property type="protein sequence ID" value="HGQ76332.1"/>
    <property type="molecule type" value="Genomic_DNA"/>
</dbReference>
<name>A0A7V4FGX4_FERPE</name>
<gene>
    <name evidence="2" type="ORF">ENU12_00040</name>
</gene>
<protein>
    <submittedName>
        <fullName evidence="2">Uncharacterized protein</fullName>
    </submittedName>
</protein>
<feature type="transmembrane region" description="Helical" evidence="1">
    <location>
        <begin position="6"/>
        <end position="27"/>
    </location>
</feature>
<dbReference type="OrthoDB" id="47707at2"/>
<evidence type="ECO:0000313" key="2">
    <source>
        <dbReference type="EMBL" id="HGQ76332.1"/>
    </source>
</evidence>
<feature type="transmembrane region" description="Helical" evidence="1">
    <location>
        <begin position="72"/>
        <end position="91"/>
    </location>
</feature>
<feature type="transmembrane region" description="Helical" evidence="1">
    <location>
        <begin position="103"/>
        <end position="124"/>
    </location>
</feature>
<dbReference type="AlphaFoldDB" id="A0A7V4FGX4"/>
<comment type="caution">
    <text evidence="2">The sequence shown here is derived from an EMBL/GenBank/DDBJ whole genome shotgun (WGS) entry which is preliminary data.</text>
</comment>
<keyword evidence="1" id="KW-0472">Membrane</keyword>
<reference evidence="2" key="1">
    <citation type="journal article" date="2020" name="mSystems">
        <title>Genome- and Community-Level Interaction Insights into Carbon Utilization and Element Cycling Functions of Hydrothermarchaeota in Hydrothermal Sediment.</title>
        <authorList>
            <person name="Zhou Z."/>
            <person name="Liu Y."/>
            <person name="Xu W."/>
            <person name="Pan J."/>
            <person name="Luo Z.H."/>
            <person name="Li M."/>
        </authorList>
    </citation>
    <scope>NUCLEOTIDE SEQUENCE [LARGE SCALE GENOMIC DNA]</scope>
    <source>
        <strain evidence="2">SpSt-640</strain>
    </source>
</reference>
<organism evidence="2">
    <name type="scientific">Fervidobacterium pennivorans</name>
    <dbReference type="NCBI Taxonomy" id="93466"/>
    <lineage>
        <taxon>Bacteria</taxon>
        <taxon>Thermotogati</taxon>
        <taxon>Thermotogota</taxon>
        <taxon>Thermotogae</taxon>
        <taxon>Thermotogales</taxon>
        <taxon>Fervidobacteriaceae</taxon>
        <taxon>Fervidobacterium</taxon>
    </lineage>
</organism>